<accession>A0AB34FTS0</accession>
<comment type="caution">
    <text evidence="2">The sequence shown here is derived from an EMBL/GenBank/DDBJ whole genome shotgun (WGS) entry which is preliminary data.</text>
</comment>
<gene>
    <name evidence="2" type="ORF">O9K51_03689</name>
</gene>
<feature type="compositionally biased region" description="Basic and acidic residues" evidence="1">
    <location>
        <begin position="1"/>
        <end position="13"/>
    </location>
</feature>
<dbReference type="Proteomes" id="UP001163105">
    <property type="component" value="Unassembled WGS sequence"/>
</dbReference>
<feature type="compositionally biased region" description="Low complexity" evidence="1">
    <location>
        <begin position="46"/>
        <end position="58"/>
    </location>
</feature>
<sequence>MIRPVFGERKEEQVQVQPSYDDGKTQYARPMGGSDAQPPQNNYGAPPQAYQQQQQKQQPDSRKKKATKAGTAAGFLSTLAG</sequence>
<dbReference type="AlphaFoldDB" id="A0AB34FTS0"/>
<evidence type="ECO:0000313" key="2">
    <source>
        <dbReference type="EMBL" id="KAJ6442514.1"/>
    </source>
</evidence>
<reference evidence="2" key="1">
    <citation type="submission" date="2023-01" db="EMBL/GenBank/DDBJ databases">
        <title>The growth and conidiation of Purpureocillium lavendulum are regulated by nitrogen source and histone H3K14 acetylation.</title>
        <authorList>
            <person name="Tang P."/>
            <person name="Han J."/>
            <person name="Zhang C."/>
            <person name="Tang P."/>
            <person name="Qi F."/>
            <person name="Zhang K."/>
            <person name="Liang L."/>
        </authorList>
    </citation>
    <scope>NUCLEOTIDE SEQUENCE</scope>
    <source>
        <strain evidence="2">YMF1.00683</strain>
    </source>
</reference>
<proteinExistence type="predicted"/>
<protein>
    <submittedName>
        <fullName evidence="2">Uncharacterized protein</fullName>
    </submittedName>
</protein>
<name>A0AB34FTS0_9HYPO</name>
<keyword evidence="3" id="KW-1185">Reference proteome</keyword>
<organism evidence="2 3">
    <name type="scientific">Purpureocillium lavendulum</name>
    <dbReference type="NCBI Taxonomy" id="1247861"/>
    <lineage>
        <taxon>Eukaryota</taxon>
        <taxon>Fungi</taxon>
        <taxon>Dikarya</taxon>
        <taxon>Ascomycota</taxon>
        <taxon>Pezizomycotina</taxon>
        <taxon>Sordariomycetes</taxon>
        <taxon>Hypocreomycetidae</taxon>
        <taxon>Hypocreales</taxon>
        <taxon>Ophiocordycipitaceae</taxon>
        <taxon>Purpureocillium</taxon>
    </lineage>
</organism>
<evidence type="ECO:0000256" key="1">
    <source>
        <dbReference type="SAM" id="MobiDB-lite"/>
    </source>
</evidence>
<evidence type="ECO:0000313" key="3">
    <source>
        <dbReference type="Proteomes" id="UP001163105"/>
    </source>
</evidence>
<dbReference type="EMBL" id="JAQHRD010000003">
    <property type="protein sequence ID" value="KAJ6442514.1"/>
    <property type="molecule type" value="Genomic_DNA"/>
</dbReference>
<feature type="region of interest" description="Disordered" evidence="1">
    <location>
        <begin position="1"/>
        <end position="81"/>
    </location>
</feature>